<dbReference type="AlphaFoldDB" id="A0A2Z6RY37"/>
<evidence type="ECO:0008006" key="3">
    <source>
        <dbReference type="Google" id="ProtNLM"/>
    </source>
</evidence>
<dbReference type="Proteomes" id="UP000247702">
    <property type="component" value="Unassembled WGS sequence"/>
</dbReference>
<protein>
    <recommendedName>
        <fullName evidence="3">HAT C-terminal dimerisation domain-containing protein</fullName>
    </recommendedName>
</protein>
<accession>A0A2Z6RY37</accession>
<dbReference type="EMBL" id="BEXD01003510">
    <property type="protein sequence ID" value="GBC01352.1"/>
    <property type="molecule type" value="Genomic_DNA"/>
</dbReference>
<gene>
    <name evidence="1" type="ORF">RclHR1_41570001</name>
</gene>
<name>A0A2Z6RY37_9GLOM</name>
<evidence type="ECO:0000313" key="2">
    <source>
        <dbReference type="Proteomes" id="UP000247702"/>
    </source>
</evidence>
<evidence type="ECO:0000313" key="1">
    <source>
        <dbReference type="EMBL" id="GBC01352.1"/>
    </source>
</evidence>
<keyword evidence="2" id="KW-1185">Reference proteome</keyword>
<sequence length="248" mass="29052">IIREKPEIITSIQVKNQLKNNEFFSIGQTVARIMEPIKDCILKLEARTATLADYYIQMLKLAATINRIPSSNTLRSAIIGIYNHRYQEFDYEVYLLSYYLHPSYRGYGLNNKAFQIACHVAAKYGQALGYGENMSHHLLTQLRQFKRNDHPFKLDYDPKSETPLSWWLTFEEAEDMPLVSLAIKMFSITPSEAGCKRNFSVLKWYYGDRHTRLDLKRIELMSMMHSFWMTNIKKEMAYYGKTLTADDL</sequence>
<organism evidence="1 2">
    <name type="scientific">Rhizophagus clarus</name>
    <dbReference type="NCBI Taxonomy" id="94130"/>
    <lineage>
        <taxon>Eukaryota</taxon>
        <taxon>Fungi</taxon>
        <taxon>Fungi incertae sedis</taxon>
        <taxon>Mucoromycota</taxon>
        <taxon>Glomeromycotina</taxon>
        <taxon>Glomeromycetes</taxon>
        <taxon>Glomerales</taxon>
        <taxon>Glomeraceae</taxon>
        <taxon>Rhizophagus</taxon>
    </lineage>
</organism>
<feature type="non-terminal residue" evidence="1">
    <location>
        <position position="1"/>
    </location>
</feature>
<dbReference type="InterPro" id="IPR012337">
    <property type="entry name" value="RNaseH-like_sf"/>
</dbReference>
<dbReference type="SUPFAM" id="SSF53098">
    <property type="entry name" value="Ribonuclease H-like"/>
    <property type="match status" value="1"/>
</dbReference>
<comment type="caution">
    <text evidence="1">The sequence shown here is derived from an EMBL/GenBank/DDBJ whole genome shotgun (WGS) entry which is preliminary data.</text>
</comment>
<reference evidence="1 2" key="1">
    <citation type="submission" date="2017-11" db="EMBL/GenBank/DDBJ databases">
        <title>The genome of Rhizophagus clarus HR1 reveals common genetic basis of auxotrophy among arbuscular mycorrhizal fungi.</title>
        <authorList>
            <person name="Kobayashi Y."/>
        </authorList>
    </citation>
    <scope>NUCLEOTIDE SEQUENCE [LARGE SCALE GENOMIC DNA]</scope>
    <source>
        <strain evidence="1 2">HR1</strain>
    </source>
</reference>
<dbReference type="STRING" id="94130.A0A2Z6RY37"/>
<proteinExistence type="predicted"/>